<evidence type="ECO:0000256" key="4">
    <source>
        <dbReference type="ARBA" id="ARBA00023136"/>
    </source>
</evidence>
<keyword evidence="7" id="KW-1185">Reference proteome</keyword>
<dbReference type="InterPro" id="IPR007318">
    <property type="entry name" value="Phopholipid_MeTrfase"/>
</dbReference>
<evidence type="ECO:0000313" key="7">
    <source>
        <dbReference type="Proteomes" id="UP001549320"/>
    </source>
</evidence>
<organism evidence="6 7">
    <name type="scientific">Ottowia thiooxydans</name>
    <dbReference type="NCBI Taxonomy" id="219182"/>
    <lineage>
        <taxon>Bacteria</taxon>
        <taxon>Pseudomonadati</taxon>
        <taxon>Pseudomonadota</taxon>
        <taxon>Betaproteobacteria</taxon>
        <taxon>Burkholderiales</taxon>
        <taxon>Comamonadaceae</taxon>
        <taxon>Ottowia</taxon>
    </lineage>
</organism>
<gene>
    <name evidence="6" type="ORF">ABIE13_000489</name>
</gene>
<evidence type="ECO:0000256" key="3">
    <source>
        <dbReference type="ARBA" id="ARBA00022989"/>
    </source>
</evidence>
<evidence type="ECO:0000256" key="1">
    <source>
        <dbReference type="ARBA" id="ARBA00004127"/>
    </source>
</evidence>
<feature type="transmembrane region" description="Helical" evidence="5">
    <location>
        <begin position="91"/>
        <end position="121"/>
    </location>
</feature>
<evidence type="ECO:0000313" key="6">
    <source>
        <dbReference type="EMBL" id="MET4575392.1"/>
    </source>
</evidence>
<comment type="caution">
    <text evidence="6">The sequence shown here is derived from an EMBL/GenBank/DDBJ whole genome shotgun (WGS) entry which is preliminary data.</text>
</comment>
<name>A0ABV2Q375_9BURK</name>
<proteinExistence type="predicted"/>
<dbReference type="EMBL" id="JBEPSH010000001">
    <property type="protein sequence ID" value="MET4575392.1"/>
    <property type="molecule type" value="Genomic_DNA"/>
</dbReference>
<dbReference type="RefSeq" id="WP_354440807.1">
    <property type="nucleotide sequence ID" value="NZ_JBEPSH010000001.1"/>
</dbReference>
<dbReference type="Pfam" id="PF04191">
    <property type="entry name" value="PEMT"/>
    <property type="match status" value="1"/>
</dbReference>
<keyword evidence="2 5" id="KW-0812">Transmembrane</keyword>
<accession>A0ABV2Q375</accession>
<dbReference type="PANTHER" id="PTHR12714:SF24">
    <property type="entry name" value="SLR1182 PROTEIN"/>
    <property type="match status" value="1"/>
</dbReference>
<feature type="transmembrane region" description="Helical" evidence="5">
    <location>
        <begin position="12"/>
        <end position="33"/>
    </location>
</feature>
<dbReference type="Gene3D" id="1.20.120.1630">
    <property type="match status" value="1"/>
</dbReference>
<sequence length="153" mass="16807">MNALELKVPPPIVMMALALLMWLTPAAAGLVQIPYPARVLGAVVLLCVGQGISIAGMVALRRAKTTVNPIKASSASSLVIRGVYRYTRNPMYVGMLLTLLAWAVYLANPLAVLWVVVYVLYITRFQIIPEERLLASLFGAEYEAYTGSVRRWV</sequence>
<dbReference type="PANTHER" id="PTHR12714">
    <property type="entry name" value="PROTEIN-S ISOPRENYLCYSTEINE O-METHYLTRANSFERASE"/>
    <property type="match status" value="1"/>
</dbReference>
<keyword evidence="3 5" id="KW-1133">Transmembrane helix</keyword>
<comment type="subcellular location">
    <subcellularLocation>
        <location evidence="1">Endomembrane system</location>
        <topology evidence="1">Multi-pass membrane protein</topology>
    </subcellularLocation>
</comment>
<reference evidence="6 7" key="1">
    <citation type="submission" date="2024-06" db="EMBL/GenBank/DDBJ databases">
        <title>Sorghum-associated microbial communities from plants grown in Nebraska, USA.</title>
        <authorList>
            <person name="Schachtman D."/>
        </authorList>
    </citation>
    <scope>NUCLEOTIDE SEQUENCE [LARGE SCALE GENOMIC DNA]</scope>
    <source>
        <strain evidence="6 7">2709</strain>
    </source>
</reference>
<protein>
    <submittedName>
        <fullName evidence="6">Protein-S-isoprenylcysteine O-methyltransferase Ste14</fullName>
    </submittedName>
</protein>
<keyword evidence="4 5" id="KW-0472">Membrane</keyword>
<evidence type="ECO:0000256" key="2">
    <source>
        <dbReference type="ARBA" id="ARBA00022692"/>
    </source>
</evidence>
<dbReference type="Proteomes" id="UP001549320">
    <property type="component" value="Unassembled WGS sequence"/>
</dbReference>
<feature type="transmembrane region" description="Helical" evidence="5">
    <location>
        <begin position="39"/>
        <end position="60"/>
    </location>
</feature>
<evidence type="ECO:0000256" key="5">
    <source>
        <dbReference type="SAM" id="Phobius"/>
    </source>
</evidence>